<dbReference type="InterPro" id="IPR015856">
    <property type="entry name" value="ABC_transpr_CbiO/EcfA_su"/>
</dbReference>
<evidence type="ECO:0000259" key="8">
    <source>
        <dbReference type="PROSITE" id="PS50893"/>
    </source>
</evidence>
<comment type="similarity">
    <text evidence="1">Belongs to the ABC transporter superfamily.</text>
</comment>
<proteinExistence type="inferred from homology"/>
<dbReference type="GO" id="GO:0005524">
    <property type="term" value="F:ATP binding"/>
    <property type="evidence" value="ECO:0007669"/>
    <property type="project" value="UniProtKB-KW"/>
</dbReference>
<evidence type="ECO:0000256" key="7">
    <source>
        <dbReference type="ARBA" id="ARBA00023136"/>
    </source>
</evidence>
<evidence type="ECO:0000256" key="2">
    <source>
        <dbReference type="ARBA" id="ARBA00022448"/>
    </source>
</evidence>
<dbReference type="RefSeq" id="WP_066737225.1">
    <property type="nucleotide sequence ID" value="NZ_JAJCIQ010000006.1"/>
</dbReference>
<evidence type="ECO:0000256" key="5">
    <source>
        <dbReference type="ARBA" id="ARBA00022840"/>
    </source>
</evidence>
<keyword evidence="4" id="KW-0547">Nucleotide-binding</keyword>
<gene>
    <name evidence="9" type="ORF">LIZ65_10200</name>
</gene>
<dbReference type="InterPro" id="IPR050095">
    <property type="entry name" value="ECF_ABC_transporter_ATP-bd"/>
</dbReference>
<name>A0ABS8DGX6_9FIRM</name>
<evidence type="ECO:0000256" key="1">
    <source>
        <dbReference type="ARBA" id="ARBA00005417"/>
    </source>
</evidence>
<evidence type="ECO:0000256" key="3">
    <source>
        <dbReference type="ARBA" id="ARBA00022475"/>
    </source>
</evidence>
<evidence type="ECO:0000313" key="9">
    <source>
        <dbReference type="EMBL" id="MCB7387656.1"/>
    </source>
</evidence>
<reference evidence="9 10" key="1">
    <citation type="submission" date="2021-10" db="EMBL/GenBank/DDBJ databases">
        <title>Collection of gut derived symbiotic bacterial strains cultured from healthy donors.</title>
        <authorList>
            <person name="Lin H."/>
            <person name="Littmann E."/>
            <person name="Kohout C."/>
            <person name="Pamer E.G."/>
        </authorList>
    </citation>
    <scope>NUCLEOTIDE SEQUENCE [LARGE SCALE GENOMIC DNA]</scope>
    <source>
        <strain evidence="9 10">DFI.1.165</strain>
    </source>
</reference>
<sequence length="267" mass="29959">MTDLVLKDVSFSYPGGFLAVDHINMEIKAGENVAIVGQNGAGKTTTVKMMNGLLRPTEGQVLIGDMNTKDYTTAQISKVVGYVFQNPDDQIFHSTVESEVRFGPKMMKLPLEEENRRVEEALKMTGMDRYKDENPYNLPLSTRKFVTIAAVIAMETDILIFDEPTAGQDIEGNKRLSDILKTLHEKGKTVITISHDMEFVADNFKKVIVMAKKKIVRSGTPKEIFWDYESLEKAMLKQPYVSRVCKALGIEGSVINIEDAIEKIMSR</sequence>
<dbReference type="PANTHER" id="PTHR43553">
    <property type="entry name" value="HEAVY METAL TRANSPORTER"/>
    <property type="match status" value="1"/>
</dbReference>
<evidence type="ECO:0000256" key="6">
    <source>
        <dbReference type="ARBA" id="ARBA00022967"/>
    </source>
</evidence>
<dbReference type="InterPro" id="IPR027417">
    <property type="entry name" value="P-loop_NTPase"/>
</dbReference>
<dbReference type="InterPro" id="IPR003439">
    <property type="entry name" value="ABC_transporter-like_ATP-bd"/>
</dbReference>
<keyword evidence="7" id="KW-0472">Membrane</keyword>
<keyword evidence="3" id="KW-1003">Cell membrane</keyword>
<dbReference type="PANTHER" id="PTHR43553:SF24">
    <property type="entry name" value="ENERGY-COUPLING FACTOR TRANSPORTER ATP-BINDING PROTEIN ECFA1"/>
    <property type="match status" value="1"/>
</dbReference>
<dbReference type="Gene3D" id="3.40.50.300">
    <property type="entry name" value="P-loop containing nucleotide triphosphate hydrolases"/>
    <property type="match status" value="1"/>
</dbReference>
<comment type="caution">
    <text evidence="9">The sequence shown here is derived from an EMBL/GenBank/DDBJ whole genome shotgun (WGS) entry which is preliminary data.</text>
</comment>
<accession>A0ABS8DGX6</accession>
<dbReference type="SMART" id="SM00382">
    <property type="entry name" value="AAA"/>
    <property type="match status" value="1"/>
</dbReference>
<keyword evidence="6" id="KW-1278">Translocase</keyword>
<dbReference type="Pfam" id="PF00005">
    <property type="entry name" value="ABC_tran"/>
    <property type="match status" value="1"/>
</dbReference>
<organism evidence="9 10">
    <name type="scientific">Bariatricus massiliensis</name>
    <dbReference type="NCBI Taxonomy" id="1745713"/>
    <lineage>
        <taxon>Bacteria</taxon>
        <taxon>Bacillati</taxon>
        <taxon>Bacillota</taxon>
        <taxon>Clostridia</taxon>
        <taxon>Lachnospirales</taxon>
        <taxon>Lachnospiraceae</taxon>
        <taxon>Bariatricus</taxon>
    </lineage>
</organism>
<dbReference type="CDD" id="cd03225">
    <property type="entry name" value="ABC_cobalt_CbiO_domain1"/>
    <property type="match status" value="1"/>
</dbReference>
<feature type="domain" description="ABC transporter" evidence="8">
    <location>
        <begin position="4"/>
        <end position="237"/>
    </location>
</feature>
<keyword evidence="10" id="KW-1185">Reference proteome</keyword>
<evidence type="ECO:0000313" key="10">
    <source>
        <dbReference type="Proteomes" id="UP001299546"/>
    </source>
</evidence>
<protein>
    <submittedName>
        <fullName evidence="9">Energy-coupling factor ABC transporter ATP-binding protein</fullName>
    </submittedName>
</protein>
<dbReference type="InterPro" id="IPR003593">
    <property type="entry name" value="AAA+_ATPase"/>
</dbReference>
<keyword evidence="5 9" id="KW-0067">ATP-binding</keyword>
<evidence type="ECO:0000256" key="4">
    <source>
        <dbReference type="ARBA" id="ARBA00022741"/>
    </source>
</evidence>
<dbReference type="SUPFAM" id="SSF52540">
    <property type="entry name" value="P-loop containing nucleoside triphosphate hydrolases"/>
    <property type="match status" value="1"/>
</dbReference>
<dbReference type="EMBL" id="JAJCIS010000005">
    <property type="protein sequence ID" value="MCB7387656.1"/>
    <property type="molecule type" value="Genomic_DNA"/>
</dbReference>
<keyword evidence="2" id="KW-0813">Transport</keyword>
<dbReference type="PROSITE" id="PS50893">
    <property type="entry name" value="ABC_TRANSPORTER_2"/>
    <property type="match status" value="1"/>
</dbReference>
<dbReference type="Proteomes" id="UP001299546">
    <property type="component" value="Unassembled WGS sequence"/>
</dbReference>